<organism evidence="1">
    <name type="scientific">candidate division WOR-3 bacterium</name>
    <dbReference type="NCBI Taxonomy" id="2052148"/>
    <lineage>
        <taxon>Bacteria</taxon>
        <taxon>Bacteria division WOR-3</taxon>
    </lineage>
</organism>
<accession>A0A7V3PT55</accession>
<sequence>MRYVVVLMVLVLSTVVSIHLSCGRCGQKIGEKTAEKMIEASSGGKAKVDVGSVDISSLPVNLRYPNAVAKAKWEVSTDEGKGVNYTFETVDPKAKVIDFYKGALAGWKQSMMSETPEATTLAFVSNDEKEMVFIMVGSADGKTTINLTHSKK</sequence>
<comment type="caution">
    <text evidence="1">The sequence shown here is derived from an EMBL/GenBank/DDBJ whole genome shotgun (WGS) entry which is preliminary data.</text>
</comment>
<protein>
    <submittedName>
        <fullName evidence="1">Uncharacterized protein</fullName>
    </submittedName>
</protein>
<reference evidence="1" key="1">
    <citation type="journal article" date="2020" name="mSystems">
        <title>Genome- and Community-Level Interaction Insights into Carbon Utilization and Element Cycling Functions of Hydrothermarchaeota in Hydrothermal Sediment.</title>
        <authorList>
            <person name="Zhou Z."/>
            <person name="Liu Y."/>
            <person name="Xu W."/>
            <person name="Pan J."/>
            <person name="Luo Z.H."/>
            <person name="Li M."/>
        </authorList>
    </citation>
    <scope>NUCLEOTIDE SEQUENCE [LARGE SCALE GENOMIC DNA]</scope>
    <source>
        <strain evidence="1">SpSt-914</strain>
    </source>
</reference>
<dbReference type="AlphaFoldDB" id="A0A7V3PT55"/>
<evidence type="ECO:0000313" key="1">
    <source>
        <dbReference type="EMBL" id="HGD12925.1"/>
    </source>
</evidence>
<proteinExistence type="predicted"/>
<gene>
    <name evidence="1" type="ORF">ENX16_02430</name>
</gene>
<dbReference type="EMBL" id="DTMZ01000051">
    <property type="protein sequence ID" value="HGD12925.1"/>
    <property type="molecule type" value="Genomic_DNA"/>
</dbReference>
<name>A0A7V3PT55_UNCW3</name>